<proteinExistence type="predicted"/>
<gene>
    <name evidence="1" type="primary">Bm12711</name>
    <name evidence="1" type="ORF">BM_Bm12711</name>
</gene>
<reference evidence="1" key="2">
    <citation type="submission" date="2012-12" db="EMBL/GenBank/DDBJ databases">
        <authorList>
            <consortium name="WormBase Consortium"/>
            <person name="Ghedin E."/>
            <person name="Paulini M."/>
        </authorList>
    </citation>
    <scope>NUCLEOTIDE SEQUENCE</scope>
    <source>
        <strain evidence="1">FR3</strain>
    </source>
</reference>
<dbReference type="EMBL" id="LN864187">
    <property type="protein sequence ID" value="CDQ08367.1"/>
    <property type="molecule type" value="Genomic_DNA"/>
</dbReference>
<name>A0A1I9GBY9_BRUMA</name>
<dbReference type="AlphaFoldDB" id="A0A1I9GBY9"/>
<sequence length="86" mass="9118">MRQGAKRGWSRVACTPGLCSSRGAQLSHCPLAGDTFVSQAAVPNAPVLQDRKLIFKPLSLGKPRAAGPRYQSAMLRGDKLLSKAVA</sequence>
<accession>A0A1I9GBY9</accession>
<evidence type="ECO:0000313" key="1">
    <source>
        <dbReference type="EMBL" id="CDQ08367.1"/>
    </source>
</evidence>
<protein>
    <submittedName>
        <fullName evidence="1">Bm12711</fullName>
    </submittedName>
</protein>
<organism evidence="1">
    <name type="scientific">Brugia malayi</name>
    <name type="common">Filarial nematode worm</name>
    <dbReference type="NCBI Taxonomy" id="6279"/>
    <lineage>
        <taxon>Eukaryota</taxon>
        <taxon>Metazoa</taxon>
        <taxon>Ecdysozoa</taxon>
        <taxon>Nematoda</taxon>
        <taxon>Chromadorea</taxon>
        <taxon>Rhabditida</taxon>
        <taxon>Spirurina</taxon>
        <taxon>Spiruromorpha</taxon>
        <taxon>Filarioidea</taxon>
        <taxon>Onchocercidae</taxon>
        <taxon>Brugia</taxon>
    </lineage>
</organism>
<reference evidence="1" key="1">
    <citation type="journal article" date="2007" name="Science">
        <title>Draft genome of the filarial nematode parasite Brugia malayi.</title>
        <authorList>
            <person name="Ghedin E."/>
            <person name="Wang S."/>
            <person name="Spiro D."/>
            <person name="Caler E."/>
            <person name="Zhao Q."/>
            <person name="Crabtree J."/>
            <person name="Allen J.E."/>
            <person name="Delcher A.L."/>
            <person name="Guiliano D.B."/>
            <person name="Miranda-Saavedra D."/>
            <person name="Angiuoli S.V."/>
            <person name="Creasy T."/>
            <person name="Amedeo P."/>
            <person name="Haas B."/>
            <person name="El-Sayed N.M."/>
            <person name="Wortman J.R."/>
            <person name="Feldblyum T."/>
            <person name="Tallon L."/>
            <person name="Schatz M."/>
            <person name="Shumway M."/>
            <person name="Koo H."/>
            <person name="Salzberg S.L."/>
            <person name="Schobel S."/>
            <person name="Pertea M."/>
            <person name="Pop M."/>
            <person name="White O."/>
            <person name="Barton G.J."/>
            <person name="Carlow C.K."/>
            <person name="Crawford M.J."/>
            <person name="Daub J."/>
            <person name="Dimmic M.W."/>
            <person name="Estes C.F."/>
            <person name="Foster J.M."/>
            <person name="Ganatra M."/>
            <person name="Gregory W.F."/>
            <person name="Johnson N.M."/>
            <person name="Jin J."/>
            <person name="Komuniecki R."/>
            <person name="Korf I."/>
            <person name="Kumar S."/>
            <person name="Laney S."/>
            <person name="Li B.W."/>
            <person name="Li W."/>
            <person name="Lindblom T.H."/>
            <person name="Lustigman S."/>
            <person name="Ma D."/>
            <person name="Maina C.V."/>
            <person name="Martin D.M."/>
            <person name="McCarter J.P."/>
            <person name="McReynolds L."/>
            <person name="Mitreva M."/>
            <person name="Nutman T.B."/>
            <person name="Parkinson J."/>
            <person name="Peregrin-Alvarez J.M."/>
            <person name="Poole C."/>
            <person name="Ren Q."/>
            <person name="Saunders L."/>
            <person name="Sluder A.E."/>
            <person name="Smith K."/>
            <person name="Stanke M."/>
            <person name="Unnasch T.R."/>
            <person name="Ware J."/>
            <person name="Wei A.D."/>
            <person name="Weil G."/>
            <person name="Williams D.J."/>
            <person name="Zhang Y."/>
            <person name="Williams S.A."/>
            <person name="Fraser-Liggett C."/>
            <person name="Slatko B."/>
            <person name="Blaxter M.L."/>
            <person name="Scott A.L."/>
        </authorList>
    </citation>
    <scope>NUCLEOTIDE SEQUENCE</scope>
    <source>
        <strain evidence="1">FR3</strain>
    </source>
</reference>